<protein>
    <submittedName>
        <fullName evidence="1">Uncharacterized protein</fullName>
    </submittedName>
</protein>
<keyword evidence="2" id="KW-1185">Reference proteome</keyword>
<reference evidence="1" key="2">
    <citation type="submission" date="2020-05" db="UniProtKB">
        <authorList>
            <consortium name="EnsemblMetazoa"/>
        </authorList>
    </citation>
    <scope>IDENTIFICATION</scope>
    <source>
        <strain evidence="1">MINIMUS1</strain>
    </source>
</reference>
<proteinExistence type="predicted"/>
<evidence type="ECO:0000313" key="2">
    <source>
        <dbReference type="Proteomes" id="UP000075920"/>
    </source>
</evidence>
<reference evidence="2" key="1">
    <citation type="submission" date="2013-03" db="EMBL/GenBank/DDBJ databases">
        <title>The Genome Sequence of Anopheles minimus MINIMUS1.</title>
        <authorList>
            <consortium name="The Broad Institute Genomics Platform"/>
            <person name="Neafsey D.E."/>
            <person name="Walton C."/>
            <person name="Walker B."/>
            <person name="Young S.K."/>
            <person name="Zeng Q."/>
            <person name="Gargeya S."/>
            <person name="Fitzgerald M."/>
            <person name="Haas B."/>
            <person name="Abouelleil A."/>
            <person name="Allen A.W."/>
            <person name="Alvarado L."/>
            <person name="Arachchi H.M."/>
            <person name="Berlin A.M."/>
            <person name="Chapman S.B."/>
            <person name="Gainer-Dewar J."/>
            <person name="Goldberg J."/>
            <person name="Griggs A."/>
            <person name="Gujja S."/>
            <person name="Hansen M."/>
            <person name="Howarth C."/>
            <person name="Imamovic A."/>
            <person name="Ireland A."/>
            <person name="Larimer J."/>
            <person name="McCowan C."/>
            <person name="Murphy C."/>
            <person name="Pearson M."/>
            <person name="Poon T.W."/>
            <person name="Priest M."/>
            <person name="Roberts A."/>
            <person name="Saif S."/>
            <person name="Shea T."/>
            <person name="Sisk P."/>
            <person name="Sykes S."/>
            <person name="Wortman J."/>
            <person name="Nusbaum C."/>
            <person name="Birren B."/>
        </authorList>
    </citation>
    <scope>NUCLEOTIDE SEQUENCE [LARGE SCALE GENOMIC DNA]</scope>
    <source>
        <strain evidence="2">MINIMUS1</strain>
    </source>
</reference>
<accession>A0A182WPJ9</accession>
<dbReference type="Proteomes" id="UP000075920">
    <property type="component" value="Unassembled WGS sequence"/>
</dbReference>
<name>A0A182WPJ9_9DIPT</name>
<evidence type="ECO:0000313" key="1">
    <source>
        <dbReference type="EnsemblMetazoa" id="AMIN014597-PA"/>
    </source>
</evidence>
<organism evidence="1 2">
    <name type="scientific">Anopheles minimus</name>
    <dbReference type="NCBI Taxonomy" id="112268"/>
    <lineage>
        <taxon>Eukaryota</taxon>
        <taxon>Metazoa</taxon>
        <taxon>Ecdysozoa</taxon>
        <taxon>Arthropoda</taxon>
        <taxon>Hexapoda</taxon>
        <taxon>Insecta</taxon>
        <taxon>Pterygota</taxon>
        <taxon>Neoptera</taxon>
        <taxon>Endopterygota</taxon>
        <taxon>Diptera</taxon>
        <taxon>Nematocera</taxon>
        <taxon>Culicoidea</taxon>
        <taxon>Culicidae</taxon>
        <taxon>Anophelinae</taxon>
        <taxon>Anopheles</taxon>
    </lineage>
</organism>
<dbReference type="EnsemblMetazoa" id="AMIN014597-RA">
    <property type="protein sequence ID" value="AMIN014597-PA"/>
    <property type="gene ID" value="AMIN014597"/>
</dbReference>
<dbReference type="VEuPathDB" id="VectorBase:AMIN014597"/>
<sequence>MILPLHRCTSVRLLR</sequence>